<evidence type="ECO:0000256" key="2">
    <source>
        <dbReference type="SAM" id="Phobius"/>
    </source>
</evidence>
<feature type="transmembrane region" description="Helical" evidence="2">
    <location>
        <begin position="86"/>
        <end position="104"/>
    </location>
</feature>
<dbReference type="EMBL" id="JBFOLJ010000001">
    <property type="protein sequence ID" value="KAL2559462.1"/>
    <property type="molecule type" value="Genomic_DNA"/>
</dbReference>
<evidence type="ECO:0000313" key="3">
    <source>
        <dbReference type="EMBL" id="KAL2559462.1"/>
    </source>
</evidence>
<keyword evidence="4" id="KW-1185">Reference proteome</keyword>
<feature type="region of interest" description="Disordered" evidence="1">
    <location>
        <begin position="1"/>
        <end position="22"/>
    </location>
</feature>
<dbReference type="PANTHER" id="PTHR23051:SF12">
    <property type="entry name" value="OS04G0645600 PROTEIN"/>
    <property type="match status" value="1"/>
</dbReference>
<gene>
    <name evidence="3" type="ORF">Fot_04201</name>
</gene>
<name>A0ABD1XBX4_9LAMI</name>
<evidence type="ECO:0000256" key="1">
    <source>
        <dbReference type="SAM" id="MobiDB-lite"/>
    </source>
</evidence>
<keyword evidence="2" id="KW-1133">Transmembrane helix</keyword>
<evidence type="ECO:0000313" key="4">
    <source>
        <dbReference type="Proteomes" id="UP001604277"/>
    </source>
</evidence>
<dbReference type="Proteomes" id="UP001604277">
    <property type="component" value="Unassembled WGS sequence"/>
</dbReference>
<organism evidence="3 4">
    <name type="scientific">Forsythia ovata</name>
    <dbReference type="NCBI Taxonomy" id="205694"/>
    <lineage>
        <taxon>Eukaryota</taxon>
        <taxon>Viridiplantae</taxon>
        <taxon>Streptophyta</taxon>
        <taxon>Embryophyta</taxon>
        <taxon>Tracheophyta</taxon>
        <taxon>Spermatophyta</taxon>
        <taxon>Magnoliopsida</taxon>
        <taxon>eudicotyledons</taxon>
        <taxon>Gunneridae</taxon>
        <taxon>Pentapetalae</taxon>
        <taxon>asterids</taxon>
        <taxon>lamiids</taxon>
        <taxon>Lamiales</taxon>
        <taxon>Oleaceae</taxon>
        <taxon>Forsythieae</taxon>
        <taxon>Forsythia</taxon>
    </lineage>
</organism>
<reference evidence="4" key="1">
    <citation type="submission" date="2024-07" db="EMBL/GenBank/DDBJ databases">
        <title>Two chromosome-level genome assemblies of Korean endemic species Abeliophyllum distichum and Forsythia ovata (Oleaceae).</title>
        <authorList>
            <person name="Jang H."/>
        </authorList>
    </citation>
    <scope>NUCLEOTIDE SEQUENCE [LARGE SCALE GENOMIC DNA]</scope>
</reference>
<accession>A0ABD1XBX4</accession>
<keyword evidence="2" id="KW-0812">Transmembrane</keyword>
<proteinExistence type="predicted"/>
<protein>
    <submittedName>
        <fullName evidence="3">EamA-like transporter family</fullName>
    </submittedName>
</protein>
<dbReference type="PANTHER" id="PTHR23051">
    <property type="entry name" value="SOLUTE CARRIER FAMILY 35, MEMBER F5"/>
    <property type="match status" value="1"/>
</dbReference>
<feature type="transmembrane region" description="Helical" evidence="2">
    <location>
        <begin position="61"/>
        <end position="80"/>
    </location>
</feature>
<comment type="caution">
    <text evidence="3">The sequence shown here is derived from an EMBL/GenBank/DDBJ whole genome shotgun (WGS) entry which is preliminary data.</text>
</comment>
<sequence>MTTLGKTWATDDSQLNSSTSGKPSLVGDIFGLLSAMTYGLFTVLLKKYCGEEGERADVQKLFGYVGLFTLVALWWLGKILSNRKGVLLWLYWFCYLLHSLLSLFV</sequence>
<dbReference type="AlphaFoldDB" id="A0ABD1XBX4"/>
<feature type="transmembrane region" description="Helical" evidence="2">
    <location>
        <begin position="29"/>
        <end position="49"/>
    </location>
</feature>
<keyword evidence="2" id="KW-0472">Membrane</keyword>